<dbReference type="EMBL" id="SEYY01009120">
    <property type="protein sequence ID" value="KAB7501900.1"/>
    <property type="molecule type" value="Genomic_DNA"/>
</dbReference>
<evidence type="ECO:0000313" key="7">
    <source>
        <dbReference type="EMBL" id="KAB7501900.1"/>
    </source>
</evidence>
<proteinExistence type="predicted"/>
<dbReference type="GO" id="GO:0005634">
    <property type="term" value="C:nucleus"/>
    <property type="evidence" value="ECO:0007669"/>
    <property type="project" value="TreeGrafter"/>
</dbReference>
<dbReference type="Proteomes" id="UP000326759">
    <property type="component" value="Unassembled WGS sequence"/>
</dbReference>
<dbReference type="PANTHER" id="PTHR24379:SF127">
    <property type="entry name" value="BLOODY FINGERS-RELATED"/>
    <property type="match status" value="1"/>
</dbReference>
<dbReference type="SUPFAM" id="SSF57667">
    <property type="entry name" value="beta-beta-alpha zinc fingers"/>
    <property type="match status" value="2"/>
</dbReference>
<dbReference type="Pfam" id="PF12874">
    <property type="entry name" value="zf-met"/>
    <property type="match status" value="1"/>
</dbReference>
<feature type="domain" description="C2H2-type" evidence="6">
    <location>
        <begin position="276"/>
        <end position="303"/>
    </location>
</feature>
<evidence type="ECO:0000256" key="1">
    <source>
        <dbReference type="ARBA" id="ARBA00022723"/>
    </source>
</evidence>
<sequence length="369" mass="42597">MGSVFESVQAILKEDVRQYLKEKADIYLNLKAVIDGCKETLQVFETENGLTTLIGSLKAILISQKFLSSYLKEEEEDLRIKFNFPEVAAPSKNFEYEIPKLEEASICRANNNFLLKDTNKCKLEPKCEKTSHNVELNTRTNDIGFVSNSHRIQESNIYRNSNHISTLYPSTRGNIRVTTSLMNIPSKYSCESCPFKSSREKLAFEALKIPQKGNEVEKNLRCEICSHEAGNGSEYKKHLDSHHPTIYSCSQCEYKTKKKMHYIRHVKNVHENVRPFTCQVCGDAFKRQDSLRQHQFIHSREAKTEARFQCEVCNKVFRSANYLREHMLTHSNVRSFLCEICGASFKTRAVHRNHMKVVHSQILQATLVM</sequence>
<evidence type="ECO:0000256" key="3">
    <source>
        <dbReference type="ARBA" id="ARBA00022771"/>
    </source>
</evidence>
<dbReference type="FunFam" id="3.30.160.60:FF:000090">
    <property type="entry name" value="Odd-skipped-related transciption factor 2"/>
    <property type="match status" value="1"/>
</dbReference>
<dbReference type="PROSITE" id="PS00028">
    <property type="entry name" value="ZINC_FINGER_C2H2_1"/>
    <property type="match status" value="3"/>
</dbReference>
<keyword evidence="4" id="KW-0862">Zinc</keyword>
<keyword evidence="8" id="KW-1185">Reference proteome</keyword>
<dbReference type="PROSITE" id="PS50157">
    <property type="entry name" value="ZINC_FINGER_C2H2_2"/>
    <property type="match status" value="4"/>
</dbReference>
<gene>
    <name evidence="7" type="ORF">Anas_00033</name>
</gene>
<organism evidence="7 8">
    <name type="scientific">Armadillidium nasatum</name>
    <dbReference type="NCBI Taxonomy" id="96803"/>
    <lineage>
        <taxon>Eukaryota</taxon>
        <taxon>Metazoa</taxon>
        <taxon>Ecdysozoa</taxon>
        <taxon>Arthropoda</taxon>
        <taxon>Crustacea</taxon>
        <taxon>Multicrustacea</taxon>
        <taxon>Malacostraca</taxon>
        <taxon>Eumalacostraca</taxon>
        <taxon>Peracarida</taxon>
        <taxon>Isopoda</taxon>
        <taxon>Oniscidea</taxon>
        <taxon>Crinocheta</taxon>
        <taxon>Armadillidiidae</taxon>
        <taxon>Armadillidium</taxon>
    </lineage>
</organism>
<dbReference type="Gene3D" id="3.30.160.60">
    <property type="entry name" value="Classic Zinc Finger"/>
    <property type="match status" value="3"/>
</dbReference>
<keyword evidence="2" id="KW-0677">Repeat</keyword>
<dbReference type="InterPro" id="IPR036236">
    <property type="entry name" value="Znf_C2H2_sf"/>
</dbReference>
<feature type="domain" description="C2H2-type" evidence="6">
    <location>
        <begin position="247"/>
        <end position="275"/>
    </location>
</feature>
<reference evidence="7 8" key="1">
    <citation type="journal article" date="2019" name="PLoS Biol.">
        <title>Sex chromosomes control vertical transmission of feminizing Wolbachia symbionts in an isopod.</title>
        <authorList>
            <person name="Becking T."/>
            <person name="Chebbi M.A."/>
            <person name="Giraud I."/>
            <person name="Moumen B."/>
            <person name="Laverre T."/>
            <person name="Caubet Y."/>
            <person name="Peccoud J."/>
            <person name="Gilbert C."/>
            <person name="Cordaux R."/>
        </authorList>
    </citation>
    <scope>NUCLEOTIDE SEQUENCE [LARGE SCALE GENOMIC DNA]</scope>
    <source>
        <strain evidence="7">ANa2</strain>
        <tissue evidence="7">Whole body excluding digestive tract and cuticle</tissue>
    </source>
</reference>
<evidence type="ECO:0000313" key="8">
    <source>
        <dbReference type="Proteomes" id="UP000326759"/>
    </source>
</evidence>
<evidence type="ECO:0000256" key="5">
    <source>
        <dbReference type="PROSITE-ProRule" id="PRU00042"/>
    </source>
</evidence>
<accession>A0A5N5TA88</accession>
<dbReference type="OrthoDB" id="6360193at2759"/>
<evidence type="ECO:0000256" key="2">
    <source>
        <dbReference type="ARBA" id="ARBA00022737"/>
    </source>
</evidence>
<dbReference type="GO" id="GO:0008270">
    <property type="term" value="F:zinc ion binding"/>
    <property type="evidence" value="ECO:0007669"/>
    <property type="project" value="UniProtKB-KW"/>
</dbReference>
<dbReference type="Pfam" id="PF00096">
    <property type="entry name" value="zf-C2H2"/>
    <property type="match status" value="2"/>
</dbReference>
<feature type="domain" description="C2H2-type" evidence="6">
    <location>
        <begin position="308"/>
        <end position="335"/>
    </location>
</feature>
<dbReference type="AlphaFoldDB" id="A0A5N5TA88"/>
<dbReference type="PANTHER" id="PTHR24379">
    <property type="entry name" value="KRAB AND ZINC FINGER DOMAIN-CONTAINING"/>
    <property type="match status" value="1"/>
</dbReference>
<name>A0A5N5TA88_9CRUS</name>
<comment type="caution">
    <text evidence="7">The sequence shown here is derived from an EMBL/GenBank/DDBJ whole genome shotgun (WGS) entry which is preliminary data.</text>
</comment>
<keyword evidence="3 5" id="KW-0863">Zinc-finger</keyword>
<dbReference type="InterPro" id="IPR013087">
    <property type="entry name" value="Znf_C2H2_type"/>
</dbReference>
<dbReference type="SMART" id="SM00355">
    <property type="entry name" value="ZnF_C2H2"/>
    <property type="match status" value="5"/>
</dbReference>
<dbReference type="GO" id="GO:0000977">
    <property type="term" value="F:RNA polymerase II transcription regulatory region sequence-specific DNA binding"/>
    <property type="evidence" value="ECO:0007669"/>
    <property type="project" value="TreeGrafter"/>
</dbReference>
<protein>
    <submittedName>
        <fullName evidence="7">Zinc finger protein</fullName>
    </submittedName>
</protein>
<dbReference type="GO" id="GO:0000981">
    <property type="term" value="F:DNA-binding transcription factor activity, RNA polymerase II-specific"/>
    <property type="evidence" value="ECO:0007669"/>
    <property type="project" value="TreeGrafter"/>
</dbReference>
<keyword evidence="1" id="KW-0479">Metal-binding</keyword>
<feature type="domain" description="C2H2-type" evidence="6">
    <location>
        <begin position="336"/>
        <end position="360"/>
    </location>
</feature>
<evidence type="ECO:0000259" key="6">
    <source>
        <dbReference type="PROSITE" id="PS50157"/>
    </source>
</evidence>
<evidence type="ECO:0000256" key="4">
    <source>
        <dbReference type="ARBA" id="ARBA00022833"/>
    </source>
</evidence>